<evidence type="ECO:0000313" key="8">
    <source>
        <dbReference type="Proteomes" id="UP001085076"/>
    </source>
</evidence>
<keyword evidence="4" id="KW-0804">Transcription</keyword>
<reference evidence="7" key="1">
    <citation type="submission" date="2021-03" db="EMBL/GenBank/DDBJ databases">
        <authorList>
            <person name="Li Z."/>
            <person name="Yang C."/>
        </authorList>
    </citation>
    <scope>NUCLEOTIDE SEQUENCE</scope>
    <source>
        <strain evidence="7">Dzin_1.0</strain>
        <tissue evidence="7">Leaf</tissue>
    </source>
</reference>
<dbReference type="Gene3D" id="2.20.25.80">
    <property type="entry name" value="WRKY domain"/>
    <property type="match status" value="1"/>
</dbReference>
<feature type="domain" description="WRKY" evidence="6">
    <location>
        <begin position="166"/>
        <end position="228"/>
    </location>
</feature>
<comment type="caution">
    <text evidence="7">The sequence shown here is derived from an EMBL/GenBank/DDBJ whole genome shotgun (WGS) entry which is preliminary data.</text>
</comment>
<evidence type="ECO:0000256" key="2">
    <source>
        <dbReference type="ARBA" id="ARBA00023015"/>
    </source>
</evidence>
<dbReference type="OrthoDB" id="684963at2759"/>
<evidence type="ECO:0000313" key="7">
    <source>
        <dbReference type="EMBL" id="KAJ0978383.1"/>
    </source>
</evidence>
<dbReference type="GO" id="GO:0003700">
    <property type="term" value="F:DNA-binding transcription factor activity"/>
    <property type="evidence" value="ECO:0007669"/>
    <property type="project" value="InterPro"/>
</dbReference>
<dbReference type="SMART" id="SM00774">
    <property type="entry name" value="WRKY"/>
    <property type="match status" value="1"/>
</dbReference>
<dbReference type="EMBL" id="JAGGNH010000003">
    <property type="protein sequence ID" value="KAJ0978383.1"/>
    <property type="molecule type" value="Genomic_DNA"/>
</dbReference>
<comment type="subcellular location">
    <subcellularLocation>
        <location evidence="1">Nucleus</location>
    </subcellularLocation>
</comment>
<dbReference type="GO" id="GO:0005634">
    <property type="term" value="C:nucleus"/>
    <property type="evidence" value="ECO:0007669"/>
    <property type="project" value="UniProtKB-SubCell"/>
</dbReference>
<dbReference type="Proteomes" id="UP001085076">
    <property type="component" value="Miscellaneous, Linkage group lg03"/>
</dbReference>
<organism evidence="7 8">
    <name type="scientific">Dioscorea zingiberensis</name>
    <dbReference type="NCBI Taxonomy" id="325984"/>
    <lineage>
        <taxon>Eukaryota</taxon>
        <taxon>Viridiplantae</taxon>
        <taxon>Streptophyta</taxon>
        <taxon>Embryophyta</taxon>
        <taxon>Tracheophyta</taxon>
        <taxon>Spermatophyta</taxon>
        <taxon>Magnoliopsida</taxon>
        <taxon>Liliopsida</taxon>
        <taxon>Dioscoreales</taxon>
        <taxon>Dioscoreaceae</taxon>
        <taxon>Dioscorea</taxon>
    </lineage>
</organism>
<keyword evidence="5" id="KW-0539">Nucleus</keyword>
<keyword evidence="3" id="KW-0238">DNA-binding</keyword>
<dbReference type="PANTHER" id="PTHR32096:SF146">
    <property type="entry name" value="WRKY TRANSCRIPTION FACTOR 19-RELATED"/>
    <property type="match status" value="1"/>
</dbReference>
<keyword evidence="8" id="KW-1185">Reference proteome</keyword>
<evidence type="ECO:0000256" key="4">
    <source>
        <dbReference type="ARBA" id="ARBA00023163"/>
    </source>
</evidence>
<evidence type="ECO:0000256" key="1">
    <source>
        <dbReference type="ARBA" id="ARBA00004123"/>
    </source>
</evidence>
<dbReference type="PROSITE" id="PS50811">
    <property type="entry name" value="WRKY"/>
    <property type="match status" value="1"/>
</dbReference>
<keyword evidence="2" id="KW-0805">Transcription regulation</keyword>
<protein>
    <recommendedName>
        <fullName evidence="6">WRKY domain-containing protein</fullName>
    </recommendedName>
</protein>
<name>A0A9D5CU15_9LILI</name>
<gene>
    <name evidence="7" type="ORF">J5N97_013857</name>
</gene>
<dbReference type="GO" id="GO:0000976">
    <property type="term" value="F:transcription cis-regulatory region binding"/>
    <property type="evidence" value="ECO:0007669"/>
    <property type="project" value="TreeGrafter"/>
</dbReference>
<dbReference type="AlphaFoldDB" id="A0A9D5CU15"/>
<dbReference type="SUPFAM" id="SSF118290">
    <property type="entry name" value="WRKY DNA-binding domain"/>
    <property type="match status" value="1"/>
</dbReference>
<evidence type="ECO:0000259" key="6">
    <source>
        <dbReference type="PROSITE" id="PS50811"/>
    </source>
</evidence>
<dbReference type="InterPro" id="IPR003657">
    <property type="entry name" value="WRKY_dom"/>
</dbReference>
<sequence length="320" mass="34810">MDNTLHHILHGCKLAGELRANLPNMAREPHLLLDACKEIVNTFNKAIHGFISQSSPQAPMIFSEDFSGAHLDLAMRDMDLLHEGGHSQKDLYSALGLPGPSFGTTTASGYATTQTMEAETIAGSSITGRRPSDPSIKRLKQKRKDDVGMHTIRVPAPAGNTEVQPDDGFTWRKYGQKDILGSSFPRSYYRCTHKSFYGCNAKKKVQRLNEDPSTYEVTYIGSHSCKTTTMPVGIPAVMQMEALVPGKADTRAPPSNPSTSIHLGSWLTSNMEGSQMGMNTGEHAGEDVDFLVTDLADAMFNSVGSGSSTIDAIFQINQEK</sequence>
<proteinExistence type="predicted"/>
<accession>A0A9D5CU15</accession>
<reference evidence="7" key="2">
    <citation type="journal article" date="2022" name="Hortic Res">
        <title>The genome of Dioscorea zingiberensis sheds light on the biosynthesis, origin and evolution of the medicinally important diosgenin saponins.</title>
        <authorList>
            <person name="Li Y."/>
            <person name="Tan C."/>
            <person name="Li Z."/>
            <person name="Guo J."/>
            <person name="Li S."/>
            <person name="Chen X."/>
            <person name="Wang C."/>
            <person name="Dai X."/>
            <person name="Yang H."/>
            <person name="Song W."/>
            <person name="Hou L."/>
            <person name="Xu J."/>
            <person name="Tong Z."/>
            <person name="Xu A."/>
            <person name="Yuan X."/>
            <person name="Wang W."/>
            <person name="Yang Q."/>
            <person name="Chen L."/>
            <person name="Sun Z."/>
            <person name="Wang K."/>
            <person name="Pan B."/>
            <person name="Chen J."/>
            <person name="Bao Y."/>
            <person name="Liu F."/>
            <person name="Qi X."/>
            <person name="Gang D.R."/>
            <person name="Wen J."/>
            <person name="Li J."/>
        </authorList>
    </citation>
    <scope>NUCLEOTIDE SEQUENCE</scope>
    <source>
        <strain evidence="7">Dzin_1.0</strain>
    </source>
</reference>
<evidence type="ECO:0000256" key="3">
    <source>
        <dbReference type="ARBA" id="ARBA00023125"/>
    </source>
</evidence>
<evidence type="ECO:0000256" key="5">
    <source>
        <dbReference type="ARBA" id="ARBA00023242"/>
    </source>
</evidence>
<dbReference type="PANTHER" id="PTHR32096">
    <property type="entry name" value="WRKY TRANSCRIPTION FACTOR 30-RELATED-RELATED"/>
    <property type="match status" value="1"/>
</dbReference>
<dbReference type="InterPro" id="IPR036576">
    <property type="entry name" value="WRKY_dom_sf"/>
</dbReference>
<dbReference type="InterPro" id="IPR044810">
    <property type="entry name" value="WRKY_plant"/>
</dbReference>
<dbReference type="Pfam" id="PF03106">
    <property type="entry name" value="WRKY"/>
    <property type="match status" value="1"/>
</dbReference>